<proteinExistence type="predicted"/>
<feature type="chain" id="PRO_5037093126" description="DUF6692 domain-containing protein" evidence="1">
    <location>
        <begin position="20"/>
        <end position="168"/>
    </location>
</feature>
<dbReference type="EMBL" id="BMIO01000015">
    <property type="protein sequence ID" value="GGD53462.1"/>
    <property type="molecule type" value="Genomic_DNA"/>
</dbReference>
<dbReference type="OrthoDB" id="8451279at2"/>
<evidence type="ECO:0000256" key="1">
    <source>
        <dbReference type="SAM" id="SignalP"/>
    </source>
</evidence>
<dbReference type="Pfam" id="PF20402">
    <property type="entry name" value="DUF6692"/>
    <property type="match status" value="1"/>
</dbReference>
<comment type="caution">
    <text evidence="3">The sequence shown here is derived from an EMBL/GenBank/DDBJ whole genome shotgun (WGS) entry which is preliminary data.</text>
</comment>
<keyword evidence="4" id="KW-1185">Reference proteome</keyword>
<dbReference type="InterPro" id="IPR046514">
    <property type="entry name" value="DUF6692"/>
</dbReference>
<name>A0A916YPA2_9SPHN</name>
<feature type="domain" description="DUF6692" evidence="2">
    <location>
        <begin position="14"/>
        <end position="167"/>
    </location>
</feature>
<dbReference type="Proteomes" id="UP000598997">
    <property type="component" value="Unassembled WGS sequence"/>
</dbReference>
<keyword evidence="1" id="KW-0732">Signal</keyword>
<dbReference type="RefSeq" id="WP_066762256.1">
    <property type="nucleotide sequence ID" value="NZ_BMIO01000015.1"/>
</dbReference>
<dbReference type="PROSITE" id="PS51257">
    <property type="entry name" value="PROKAR_LIPOPROTEIN"/>
    <property type="match status" value="1"/>
</dbReference>
<organism evidence="3 4">
    <name type="scientific">Croceicoccus pelagius</name>
    <dbReference type="NCBI Taxonomy" id="1703341"/>
    <lineage>
        <taxon>Bacteria</taxon>
        <taxon>Pseudomonadati</taxon>
        <taxon>Pseudomonadota</taxon>
        <taxon>Alphaproteobacteria</taxon>
        <taxon>Sphingomonadales</taxon>
        <taxon>Erythrobacteraceae</taxon>
        <taxon>Croceicoccus</taxon>
    </lineage>
</organism>
<feature type="signal peptide" evidence="1">
    <location>
        <begin position="1"/>
        <end position="19"/>
    </location>
</feature>
<evidence type="ECO:0000259" key="2">
    <source>
        <dbReference type="Pfam" id="PF20402"/>
    </source>
</evidence>
<reference evidence="3 4" key="1">
    <citation type="journal article" date="2014" name="Int. J. Syst. Evol. Microbiol.">
        <title>Complete genome sequence of Corynebacterium casei LMG S-19264T (=DSM 44701T), isolated from a smear-ripened cheese.</title>
        <authorList>
            <consortium name="US DOE Joint Genome Institute (JGI-PGF)"/>
            <person name="Walter F."/>
            <person name="Albersmeier A."/>
            <person name="Kalinowski J."/>
            <person name="Ruckert C."/>
        </authorList>
    </citation>
    <scope>NUCLEOTIDE SEQUENCE [LARGE SCALE GENOMIC DNA]</scope>
    <source>
        <strain evidence="3 4">CGMCC 1.15358</strain>
    </source>
</reference>
<protein>
    <recommendedName>
        <fullName evidence="2">DUF6692 domain-containing protein</fullName>
    </recommendedName>
</protein>
<dbReference type="AlphaFoldDB" id="A0A916YPA2"/>
<accession>A0A916YPA2</accession>
<sequence length="168" mass="17333">MKRPFLHSVLLGGLGLALASCNQNTATGNDRKAQLEPEPSPAPIEGAAAALANVETAIVKPETMSNADIQALGGNGGKCELILTEVAFPSFLFEPGKSGAIKLNGKLIPLKATAEDRYEDGGLVVVLRSVHEEGNAGSPGMEMIVAPPGANDELGYRGYARCYNGAAA</sequence>
<evidence type="ECO:0000313" key="3">
    <source>
        <dbReference type="EMBL" id="GGD53462.1"/>
    </source>
</evidence>
<evidence type="ECO:0000313" key="4">
    <source>
        <dbReference type="Proteomes" id="UP000598997"/>
    </source>
</evidence>
<gene>
    <name evidence="3" type="ORF">GCM10010989_29550</name>
</gene>